<dbReference type="Proteomes" id="UP001195483">
    <property type="component" value="Unassembled WGS sequence"/>
</dbReference>
<dbReference type="PANTHER" id="PTHR16932:SF18">
    <property type="entry name" value="INTERFERON, ALPHA-INDUCIBLE PROTEIN 27-LIKE 2"/>
    <property type="match status" value="1"/>
</dbReference>
<evidence type="ECO:0000256" key="4">
    <source>
        <dbReference type="ARBA" id="ARBA00022989"/>
    </source>
</evidence>
<keyword evidence="7" id="KW-0732">Signal</keyword>
<dbReference type="InterPro" id="IPR009311">
    <property type="entry name" value="IFI6/IFI27-like"/>
</dbReference>
<keyword evidence="4 6" id="KW-1133">Transmembrane helix</keyword>
<accession>A0AAE0SFF2</accession>
<keyword evidence="9" id="KW-1185">Reference proteome</keyword>
<gene>
    <name evidence="8" type="ORF">CHS0354_006376</name>
</gene>
<comment type="subcellular location">
    <subcellularLocation>
        <location evidence="1">Membrane</location>
        <topology evidence="1">Multi-pass membrane protein</topology>
    </subcellularLocation>
</comment>
<proteinExistence type="inferred from homology"/>
<evidence type="ECO:0000313" key="9">
    <source>
        <dbReference type="Proteomes" id="UP001195483"/>
    </source>
</evidence>
<reference evidence="8" key="1">
    <citation type="journal article" date="2021" name="Genome Biol. Evol.">
        <title>A High-Quality Reference Genome for a Parasitic Bivalve with Doubly Uniparental Inheritance (Bivalvia: Unionida).</title>
        <authorList>
            <person name="Smith C.H."/>
        </authorList>
    </citation>
    <scope>NUCLEOTIDE SEQUENCE</scope>
    <source>
        <strain evidence="8">CHS0354</strain>
    </source>
</reference>
<comment type="similarity">
    <text evidence="2">Belongs to the IFI6/IFI27 family.</text>
</comment>
<sequence length="123" mass="11674">MSQKTSKVLAAILILALLVDASDGVSWKCIVAGAGAGAVSVVAAPLVLSAVGFTATGVAAGSMAAVVQAGIGNVAVGSTFAALQSAGAVGLAATTKFALGTTVATMVGSASCTLSSVKSWLEC</sequence>
<dbReference type="Pfam" id="PF06140">
    <property type="entry name" value="Ifi-6-16"/>
    <property type="match status" value="1"/>
</dbReference>
<name>A0AAE0SFF2_9BIVA</name>
<protein>
    <submittedName>
        <fullName evidence="8">Uncharacterized protein</fullName>
    </submittedName>
</protein>
<feature type="signal peptide" evidence="7">
    <location>
        <begin position="1"/>
        <end position="24"/>
    </location>
</feature>
<comment type="caution">
    <text evidence="8">The sequence shown here is derived from an EMBL/GenBank/DDBJ whole genome shotgun (WGS) entry which is preliminary data.</text>
</comment>
<organism evidence="8 9">
    <name type="scientific">Potamilus streckersoni</name>
    <dbReference type="NCBI Taxonomy" id="2493646"/>
    <lineage>
        <taxon>Eukaryota</taxon>
        <taxon>Metazoa</taxon>
        <taxon>Spiralia</taxon>
        <taxon>Lophotrochozoa</taxon>
        <taxon>Mollusca</taxon>
        <taxon>Bivalvia</taxon>
        <taxon>Autobranchia</taxon>
        <taxon>Heteroconchia</taxon>
        <taxon>Palaeoheterodonta</taxon>
        <taxon>Unionida</taxon>
        <taxon>Unionoidea</taxon>
        <taxon>Unionidae</taxon>
        <taxon>Ambleminae</taxon>
        <taxon>Lampsilini</taxon>
        <taxon>Potamilus</taxon>
    </lineage>
</organism>
<evidence type="ECO:0000256" key="5">
    <source>
        <dbReference type="ARBA" id="ARBA00023136"/>
    </source>
</evidence>
<feature type="chain" id="PRO_5042247481" evidence="7">
    <location>
        <begin position="25"/>
        <end position="123"/>
    </location>
</feature>
<keyword evidence="3 6" id="KW-0812">Transmembrane</keyword>
<dbReference type="EMBL" id="JAEAOA010000442">
    <property type="protein sequence ID" value="KAK3590689.1"/>
    <property type="molecule type" value="Genomic_DNA"/>
</dbReference>
<evidence type="ECO:0000256" key="1">
    <source>
        <dbReference type="ARBA" id="ARBA00004141"/>
    </source>
</evidence>
<keyword evidence="5 6" id="KW-0472">Membrane</keyword>
<feature type="transmembrane region" description="Helical" evidence="6">
    <location>
        <begin position="31"/>
        <end position="53"/>
    </location>
</feature>
<dbReference type="PANTHER" id="PTHR16932">
    <property type="entry name" value="INTERFERON ALPHA-INDUCIBLE PROTEIN 27"/>
    <property type="match status" value="1"/>
</dbReference>
<dbReference type="GO" id="GO:0016020">
    <property type="term" value="C:membrane"/>
    <property type="evidence" value="ECO:0007669"/>
    <property type="project" value="UniProtKB-SubCell"/>
</dbReference>
<dbReference type="InterPro" id="IPR038213">
    <property type="entry name" value="IFI6/IFI27-like_sf"/>
</dbReference>
<evidence type="ECO:0000256" key="6">
    <source>
        <dbReference type="SAM" id="Phobius"/>
    </source>
</evidence>
<evidence type="ECO:0000256" key="2">
    <source>
        <dbReference type="ARBA" id="ARBA00007262"/>
    </source>
</evidence>
<evidence type="ECO:0000256" key="3">
    <source>
        <dbReference type="ARBA" id="ARBA00022692"/>
    </source>
</evidence>
<dbReference type="AlphaFoldDB" id="A0AAE0SFF2"/>
<evidence type="ECO:0000313" key="8">
    <source>
        <dbReference type="EMBL" id="KAK3590689.1"/>
    </source>
</evidence>
<reference evidence="8" key="3">
    <citation type="submission" date="2023-05" db="EMBL/GenBank/DDBJ databases">
        <authorList>
            <person name="Smith C.H."/>
        </authorList>
    </citation>
    <scope>NUCLEOTIDE SEQUENCE</scope>
    <source>
        <strain evidence="8">CHS0354</strain>
        <tissue evidence="8">Mantle</tissue>
    </source>
</reference>
<dbReference type="Gene3D" id="6.10.110.10">
    <property type="match status" value="1"/>
</dbReference>
<reference evidence="8" key="2">
    <citation type="journal article" date="2021" name="Genome Biol. Evol.">
        <title>Developing a high-quality reference genome for a parasitic bivalve with doubly uniparental inheritance (Bivalvia: Unionida).</title>
        <authorList>
            <person name="Smith C.H."/>
        </authorList>
    </citation>
    <scope>NUCLEOTIDE SEQUENCE</scope>
    <source>
        <strain evidence="8">CHS0354</strain>
        <tissue evidence="8">Mantle</tissue>
    </source>
</reference>
<evidence type="ECO:0000256" key="7">
    <source>
        <dbReference type="SAM" id="SignalP"/>
    </source>
</evidence>